<dbReference type="Proteomes" id="UP001519460">
    <property type="component" value="Unassembled WGS sequence"/>
</dbReference>
<dbReference type="EMBL" id="JACVVK020000022">
    <property type="protein sequence ID" value="KAK7503153.1"/>
    <property type="molecule type" value="Genomic_DNA"/>
</dbReference>
<protein>
    <submittedName>
        <fullName evidence="1">Uncharacterized protein</fullName>
    </submittedName>
</protein>
<name>A0ABD0LUU2_9CAEN</name>
<evidence type="ECO:0000313" key="2">
    <source>
        <dbReference type="Proteomes" id="UP001519460"/>
    </source>
</evidence>
<proteinExistence type="predicted"/>
<comment type="caution">
    <text evidence="1">The sequence shown here is derived from an EMBL/GenBank/DDBJ whole genome shotgun (WGS) entry which is preliminary data.</text>
</comment>
<dbReference type="AlphaFoldDB" id="A0ABD0LUU2"/>
<sequence length="123" mass="13067">MPGQVIVTLMMGTLNLATVSRPQKPALRNDSRFKSQLCAETFNTNTLRGGSRLQHLAVVVFKSQVYVAIVTHKSLLSVAIVAANAQPCMAIVDANAQPCMTIVDANAQPCVAIVASNGGSTWR</sequence>
<reference evidence="1 2" key="1">
    <citation type="journal article" date="2023" name="Sci. Data">
        <title>Genome assembly of the Korean intertidal mud-creeper Batillaria attramentaria.</title>
        <authorList>
            <person name="Patra A.K."/>
            <person name="Ho P.T."/>
            <person name="Jun S."/>
            <person name="Lee S.J."/>
            <person name="Kim Y."/>
            <person name="Won Y.J."/>
        </authorList>
    </citation>
    <scope>NUCLEOTIDE SEQUENCE [LARGE SCALE GENOMIC DNA]</scope>
    <source>
        <strain evidence="1">Wonlab-2016</strain>
    </source>
</reference>
<organism evidence="1 2">
    <name type="scientific">Batillaria attramentaria</name>
    <dbReference type="NCBI Taxonomy" id="370345"/>
    <lineage>
        <taxon>Eukaryota</taxon>
        <taxon>Metazoa</taxon>
        <taxon>Spiralia</taxon>
        <taxon>Lophotrochozoa</taxon>
        <taxon>Mollusca</taxon>
        <taxon>Gastropoda</taxon>
        <taxon>Caenogastropoda</taxon>
        <taxon>Sorbeoconcha</taxon>
        <taxon>Cerithioidea</taxon>
        <taxon>Batillariidae</taxon>
        <taxon>Batillaria</taxon>
    </lineage>
</organism>
<keyword evidence="2" id="KW-1185">Reference proteome</keyword>
<evidence type="ECO:0000313" key="1">
    <source>
        <dbReference type="EMBL" id="KAK7503153.1"/>
    </source>
</evidence>
<accession>A0ABD0LUU2</accession>
<gene>
    <name evidence="1" type="ORF">BaRGS_00005779</name>
</gene>